<evidence type="ECO:0000313" key="1">
    <source>
        <dbReference type="EMBL" id="MBH8565001.1"/>
    </source>
</evidence>
<gene>
    <name evidence="1" type="ORF">I8748_22925</name>
</gene>
<dbReference type="RefSeq" id="WP_198126812.1">
    <property type="nucleotide sequence ID" value="NZ_JAECZC010000055.1"/>
</dbReference>
<proteinExistence type="predicted"/>
<protein>
    <submittedName>
        <fullName evidence="1">Transposase</fullName>
    </submittedName>
</protein>
<name>A0A8J7HSD1_9NOST</name>
<keyword evidence="2" id="KW-1185">Reference proteome</keyword>
<reference evidence="1 2" key="1">
    <citation type="journal article" date="2021" name="Int. J. Syst. Evol. Microbiol.">
        <title>Amazonocrinis nigriterrae gen. nov., sp. nov., Atlanticothrix silvestris gen. nov., sp. nov. and Dendronalium phyllosphericum gen. nov., sp. nov., nostocacean cyanobacteria from Brazilian environments.</title>
        <authorList>
            <person name="Alvarenga D.O."/>
            <person name="Andreote A.P.D."/>
            <person name="Branco L.H.Z."/>
            <person name="Delbaje E."/>
            <person name="Cruz R.B."/>
            <person name="Varani A.M."/>
            <person name="Fiore M.F."/>
        </authorList>
    </citation>
    <scope>NUCLEOTIDE SEQUENCE [LARGE SCALE GENOMIC DNA]</scope>
    <source>
        <strain evidence="1 2">CENA67</strain>
    </source>
</reference>
<dbReference type="AlphaFoldDB" id="A0A8J7HSD1"/>
<comment type="caution">
    <text evidence="1">The sequence shown here is derived from an EMBL/GenBank/DDBJ whole genome shotgun (WGS) entry which is preliminary data.</text>
</comment>
<dbReference type="EMBL" id="JAECZC010000055">
    <property type="protein sequence ID" value="MBH8565001.1"/>
    <property type="molecule type" value="Genomic_DNA"/>
</dbReference>
<dbReference type="Proteomes" id="UP000632766">
    <property type="component" value="Unassembled WGS sequence"/>
</dbReference>
<evidence type="ECO:0000313" key="2">
    <source>
        <dbReference type="Proteomes" id="UP000632766"/>
    </source>
</evidence>
<organism evidence="1 2">
    <name type="scientific">Amazonocrinis nigriterrae CENA67</name>
    <dbReference type="NCBI Taxonomy" id="2794033"/>
    <lineage>
        <taxon>Bacteria</taxon>
        <taxon>Bacillati</taxon>
        <taxon>Cyanobacteriota</taxon>
        <taxon>Cyanophyceae</taxon>
        <taxon>Nostocales</taxon>
        <taxon>Nostocaceae</taxon>
        <taxon>Amazonocrinis</taxon>
        <taxon>Amazonocrinis nigriterrae</taxon>
    </lineage>
</organism>
<sequence length="459" mass="52760">MTIKSITSLGVDVSKSSVTCHILTSYPKGGLKNYWQKSRTKANNLFPTFYSNPKLKGNQKSAFDFADYVRDNNPDVAILEPTGNHYSRLWARILESLGVKILWVGHIELRRYRGGKNLPNKSDAADALAMAAYALDQENQLESGELNERQFLMHRPEVIDQLRELVQKLEHLNRVQSPIINYTRQALAWQFPEKAHSKTETTKLGNVPPLWGWLAQRELEVHPQSYKSLTKAYQQSVAVQFGFSIDPFVRLHADWLCDIALEEQRLEVELKLLINDDQFKMYNQVFDNFKFGLRVRARLLSRIYPFEAFLVNGKPLIEREVREVKKKEVTRENGKRMVKFSPGDTKRVKRNRSRDAFKLRLGMGTTLEQSGDKLVEKGSGSALCRMNFWQHVITKIEVDRLPDNDIGNEIAQYKAKLKENVDASGKQLLNGKHLQSKLSSKVANMLFRELTRAIAIAFH</sequence>
<accession>A0A8J7HSD1</accession>